<dbReference type="RefSeq" id="WP_317122420.1">
    <property type="nucleotide sequence ID" value="NZ_JAWJBA010000004.1"/>
</dbReference>
<dbReference type="PIRSF" id="PIRSF015617">
    <property type="entry name" value="Adensltrnsf_CobA"/>
    <property type="match status" value="1"/>
</dbReference>
<protein>
    <submittedName>
        <fullName evidence="1">Cob(I)yrinic acid a,c-diamide adenosyltransferase</fullName>
    </submittedName>
</protein>
<dbReference type="Proteomes" id="UP001287282">
    <property type="component" value="Unassembled WGS sequence"/>
</dbReference>
<gene>
    <name evidence="1" type="ORF">RYX56_12700</name>
</gene>
<dbReference type="Gene3D" id="3.40.50.300">
    <property type="entry name" value="P-loop containing nucleotide triphosphate hydrolases"/>
    <property type="match status" value="1"/>
</dbReference>
<comment type="caution">
    <text evidence="1">The sequence shown here is derived from an EMBL/GenBank/DDBJ whole genome shotgun (WGS) entry which is preliminary data.</text>
</comment>
<proteinExistence type="predicted"/>
<name>A0ABU3XBF3_9BACI</name>
<dbReference type="InterPro" id="IPR027417">
    <property type="entry name" value="P-loop_NTPase"/>
</dbReference>
<dbReference type="Pfam" id="PF02572">
    <property type="entry name" value="CobA_CobO_BtuR"/>
    <property type="match status" value="1"/>
</dbReference>
<organism evidence="1 2">
    <name type="scientific">Alkalihalophilus lindianensis</name>
    <dbReference type="NCBI Taxonomy" id="1630542"/>
    <lineage>
        <taxon>Bacteria</taxon>
        <taxon>Bacillati</taxon>
        <taxon>Bacillota</taxon>
        <taxon>Bacilli</taxon>
        <taxon>Bacillales</taxon>
        <taxon>Bacillaceae</taxon>
        <taxon>Alkalihalophilus</taxon>
    </lineage>
</organism>
<dbReference type="PANTHER" id="PTHR46638:SF1">
    <property type="entry name" value="CORRINOID ADENOSYLTRANSFERASE"/>
    <property type="match status" value="1"/>
</dbReference>
<dbReference type="CDD" id="cd00561">
    <property type="entry name" value="CobA_ACA"/>
    <property type="match status" value="1"/>
</dbReference>
<evidence type="ECO:0000313" key="2">
    <source>
        <dbReference type="Proteomes" id="UP001287282"/>
    </source>
</evidence>
<dbReference type="EMBL" id="JAWJBA010000004">
    <property type="protein sequence ID" value="MDV2685216.1"/>
    <property type="molecule type" value="Genomic_DNA"/>
</dbReference>
<keyword evidence="2" id="KW-1185">Reference proteome</keyword>
<evidence type="ECO:0000313" key="1">
    <source>
        <dbReference type="EMBL" id="MDV2685216.1"/>
    </source>
</evidence>
<accession>A0ABU3XBF3</accession>
<reference evidence="1 2" key="1">
    <citation type="submission" date="2023-10" db="EMBL/GenBank/DDBJ databases">
        <title>Screening of Alkalihalobacillus lindianensis BZ-TG-R113 and Its Alleviation of Salt Stress on Rapeseed Growth.</title>
        <authorList>
            <person name="Zhao B."/>
            <person name="Guo T."/>
        </authorList>
    </citation>
    <scope>NUCLEOTIDE SEQUENCE [LARGE SCALE GENOMIC DNA]</scope>
    <source>
        <strain evidence="1 2">BZ-TG-R113</strain>
    </source>
</reference>
<dbReference type="PANTHER" id="PTHR46638">
    <property type="entry name" value="CORRINOID ADENOSYLTRANSFERASE"/>
    <property type="match status" value="1"/>
</dbReference>
<sequence length="183" mass="20576">MIQDKPNRRGLTLVYTGNGKGKTTSSLGLALRGIGRGFKVKIYQFIKSPERTYGEKIALERLGVEMIQLGVGFTWTKTPDEHREALRKGWPIARQAVMSGDYDLIILDELNNALAIDKFPIEDVLPLHEVIDLLQNKPPHVHLVITGRNAKKEIKELADLVSVTEAEKHYYNEGIQAVKGIEF</sequence>
<dbReference type="SUPFAM" id="SSF52540">
    <property type="entry name" value="P-loop containing nucleoside triphosphate hydrolases"/>
    <property type="match status" value="1"/>
</dbReference>
<dbReference type="InterPro" id="IPR003724">
    <property type="entry name" value="CblAdoTrfase_CobA"/>
</dbReference>